<dbReference type="SUPFAM" id="SSF55729">
    <property type="entry name" value="Acyl-CoA N-acyltransferases (Nat)"/>
    <property type="match status" value="1"/>
</dbReference>
<sequence length="510" mass="57476">MPLSASILRLPDGQNFEIRPVFSGMQFQSQQLNEQNHPFPVGWTIVIRTEQDGPPLPPQSPDQAGVTGTSNGSTAKKLHAWSKPTLLRDCLFISSISNPSYNDFKPAASPTRQIAMMLWITLYWYFHQHEPEPFIHSDATKDTPDNAKPRGEWRISIKRDGVLRGRNLIPKLERMGLITSLNSAVGTNPADNADGWDDMFVSRRMFWQIPGRLFLFTLQPNRPNKSFPGSPVTSRPASPVRNESPRNSRHTPSPRPRGGHQRFDSDLIGGLPPMLGGAPSFPIGPFYSSSHLPTYYPPAPPIYTITNSVRHPVRPKPPRMGEVFYTRFIPSVGQYLSLRVASVSPGPVPYWGPIGPKPPGHPEFLHLSDSALLERWMGNQRVKAFWGSYEPKFLTNAMSMRHSFPVIGLWDGIPFGYFEIYWVKEDVFGKLLGDASDWDRGLHVLVGEEWSRGRVPFWLSSLVHWCYTADYRTMNVCLEPRIDNARYIPAYGITISSRSVSVLTPMLSPC</sequence>
<feature type="region of interest" description="Disordered" evidence="2">
    <location>
        <begin position="50"/>
        <end position="75"/>
    </location>
</feature>
<evidence type="ECO:0000313" key="3">
    <source>
        <dbReference type="EMBL" id="KAJ2893773.1"/>
    </source>
</evidence>
<evidence type="ECO:0000313" key="4">
    <source>
        <dbReference type="Proteomes" id="UP001201980"/>
    </source>
</evidence>
<protein>
    <submittedName>
        <fullName evidence="3">Lysine N-acyltransferase</fullName>
    </submittedName>
</protein>
<dbReference type="PANTHER" id="PTHR31438:SF1">
    <property type="entry name" value="LYSINE N-ACYLTRANSFERASE C17G9.06C-RELATED"/>
    <property type="match status" value="1"/>
</dbReference>
<keyword evidence="4" id="KW-1185">Reference proteome</keyword>
<dbReference type="Proteomes" id="UP001201980">
    <property type="component" value="Unassembled WGS sequence"/>
</dbReference>
<gene>
    <name evidence="3" type="ORF">MKZ38_008240</name>
</gene>
<dbReference type="Gene3D" id="3.40.630.30">
    <property type="match status" value="1"/>
</dbReference>
<dbReference type="EMBL" id="JAKWBI020000567">
    <property type="protein sequence ID" value="KAJ2893773.1"/>
    <property type="molecule type" value="Genomic_DNA"/>
</dbReference>
<reference evidence="3" key="1">
    <citation type="submission" date="2022-07" db="EMBL/GenBank/DDBJ databases">
        <title>Draft genome sequence of Zalerion maritima ATCC 34329, a (micro)plastics degrading marine fungus.</title>
        <authorList>
            <person name="Paco A."/>
            <person name="Goncalves M.F.M."/>
            <person name="Rocha-Santos T.A.P."/>
            <person name="Alves A."/>
        </authorList>
    </citation>
    <scope>NUCLEOTIDE SEQUENCE</scope>
    <source>
        <strain evidence="3">ATCC 34329</strain>
    </source>
</reference>
<proteinExistence type="inferred from homology"/>
<name>A0AAD5WP86_9PEZI</name>
<evidence type="ECO:0000256" key="2">
    <source>
        <dbReference type="SAM" id="MobiDB-lite"/>
    </source>
</evidence>
<organism evidence="3 4">
    <name type="scientific">Zalerion maritima</name>
    <dbReference type="NCBI Taxonomy" id="339359"/>
    <lineage>
        <taxon>Eukaryota</taxon>
        <taxon>Fungi</taxon>
        <taxon>Dikarya</taxon>
        <taxon>Ascomycota</taxon>
        <taxon>Pezizomycotina</taxon>
        <taxon>Sordariomycetes</taxon>
        <taxon>Lulworthiomycetidae</taxon>
        <taxon>Lulworthiales</taxon>
        <taxon>Lulworthiaceae</taxon>
        <taxon>Zalerion</taxon>
    </lineage>
</organism>
<comment type="similarity">
    <text evidence="1">Belongs to the lysine N-acyltransferase MbtK family.</text>
</comment>
<dbReference type="Pfam" id="PF13523">
    <property type="entry name" value="Acetyltransf_8"/>
    <property type="match status" value="1"/>
</dbReference>
<dbReference type="GO" id="GO:0016410">
    <property type="term" value="F:N-acyltransferase activity"/>
    <property type="evidence" value="ECO:0007669"/>
    <property type="project" value="TreeGrafter"/>
</dbReference>
<dbReference type="PANTHER" id="PTHR31438">
    <property type="entry name" value="LYSINE N-ACYLTRANSFERASE C17G9.06C-RELATED"/>
    <property type="match status" value="1"/>
</dbReference>
<accession>A0AAD5WP86</accession>
<evidence type="ECO:0000256" key="1">
    <source>
        <dbReference type="ARBA" id="ARBA00009893"/>
    </source>
</evidence>
<feature type="region of interest" description="Disordered" evidence="2">
    <location>
        <begin position="225"/>
        <end position="269"/>
    </location>
</feature>
<comment type="caution">
    <text evidence="3">The sequence shown here is derived from an EMBL/GenBank/DDBJ whole genome shotgun (WGS) entry which is preliminary data.</text>
</comment>
<dbReference type="AlphaFoldDB" id="A0AAD5WP86"/>
<dbReference type="InterPro" id="IPR016181">
    <property type="entry name" value="Acyl_CoA_acyltransferase"/>
</dbReference>